<dbReference type="Proteomes" id="UP000539787">
    <property type="component" value="Unassembled WGS sequence"/>
</dbReference>
<dbReference type="RefSeq" id="WP_182210122.1">
    <property type="nucleotide sequence ID" value="NZ_JACGBJ010000012.1"/>
</dbReference>
<comment type="caution">
    <text evidence="1">The sequence shown here is derived from an EMBL/GenBank/DDBJ whole genome shotgun (WGS) entry which is preliminary data.</text>
</comment>
<proteinExistence type="predicted"/>
<evidence type="ECO:0000313" key="2">
    <source>
        <dbReference type="Proteomes" id="UP000539787"/>
    </source>
</evidence>
<gene>
    <name evidence="1" type="ORF">HX902_21335</name>
</gene>
<protein>
    <recommendedName>
        <fullName evidence="3">Transposase</fullName>
    </recommendedName>
</protein>
<evidence type="ECO:0008006" key="3">
    <source>
        <dbReference type="Google" id="ProtNLM"/>
    </source>
</evidence>
<dbReference type="EMBL" id="JACGBJ010000012">
    <property type="protein sequence ID" value="MBA5804179.1"/>
    <property type="molecule type" value="Genomic_DNA"/>
</dbReference>
<sequence>MLGIEKAFADNRRIIRAFLAAIRPSMASVSERLMRKPKVPLVARPTSPSGWHRLAEAIINEPSTPIRRQVRP</sequence>
<keyword evidence="2" id="KW-1185">Reference proteome</keyword>
<name>A0ABR6AC43_9HYPH</name>
<reference evidence="1 2" key="1">
    <citation type="submission" date="2020-07" db="EMBL/GenBank/DDBJ databases">
        <authorList>
            <person name="Sun Q."/>
        </authorList>
    </citation>
    <scope>NUCLEOTIDE SEQUENCE [LARGE SCALE GENOMIC DNA]</scope>
    <source>
        <strain evidence="1 2">WYCCWR 11317</strain>
    </source>
</reference>
<accession>A0ABR6AC43</accession>
<evidence type="ECO:0000313" key="1">
    <source>
        <dbReference type="EMBL" id="MBA5804179.1"/>
    </source>
</evidence>
<organism evidence="1 2">
    <name type="scientific">Rhizobium changzhiense</name>
    <dbReference type="NCBI Taxonomy" id="2692317"/>
    <lineage>
        <taxon>Bacteria</taxon>
        <taxon>Pseudomonadati</taxon>
        <taxon>Pseudomonadota</taxon>
        <taxon>Alphaproteobacteria</taxon>
        <taxon>Hyphomicrobiales</taxon>
        <taxon>Rhizobiaceae</taxon>
        <taxon>Rhizobium/Agrobacterium group</taxon>
        <taxon>Rhizobium</taxon>
    </lineage>
</organism>